<name>A0A096BNM0_9BACT</name>
<feature type="transmembrane region" description="Helical" evidence="1">
    <location>
        <begin position="47"/>
        <end position="74"/>
    </location>
</feature>
<evidence type="ECO:0000313" key="3">
    <source>
        <dbReference type="Proteomes" id="UP000029556"/>
    </source>
</evidence>
<dbReference type="OrthoDB" id="1111220at2"/>
<dbReference type="Pfam" id="PF03806">
    <property type="entry name" value="ABG_transport"/>
    <property type="match status" value="1"/>
</dbReference>
<feature type="transmembrane region" description="Helical" evidence="1">
    <location>
        <begin position="7"/>
        <end position="27"/>
    </location>
</feature>
<protein>
    <submittedName>
        <fullName evidence="2">Uncharacterized protein</fullName>
    </submittedName>
</protein>
<dbReference type="GO" id="GO:1902604">
    <property type="term" value="P:p-aminobenzoyl-glutamate transmembrane transport"/>
    <property type="evidence" value="ECO:0007669"/>
    <property type="project" value="InterPro"/>
</dbReference>
<feature type="transmembrane region" description="Helical" evidence="1">
    <location>
        <begin position="137"/>
        <end position="157"/>
    </location>
</feature>
<keyword evidence="1" id="KW-0812">Transmembrane</keyword>
<keyword evidence="1" id="KW-0472">Membrane</keyword>
<accession>A0A096BNM0</accession>
<evidence type="ECO:0000313" key="2">
    <source>
        <dbReference type="EMBL" id="KGF34764.1"/>
    </source>
</evidence>
<gene>
    <name evidence="2" type="ORF">HMPREF2137_06250</name>
</gene>
<dbReference type="GO" id="GO:0015558">
    <property type="term" value="F:secondary active p-aminobenzoyl-glutamate transmembrane transporter activity"/>
    <property type="evidence" value="ECO:0007669"/>
    <property type="project" value="InterPro"/>
</dbReference>
<evidence type="ECO:0000256" key="1">
    <source>
        <dbReference type="SAM" id="Phobius"/>
    </source>
</evidence>
<keyword evidence="1" id="KW-1133">Transmembrane helix</keyword>
<organism evidence="2 3">
    <name type="scientific">Hoylesella buccalis DNF00853</name>
    <dbReference type="NCBI Taxonomy" id="1401074"/>
    <lineage>
        <taxon>Bacteria</taxon>
        <taxon>Pseudomonadati</taxon>
        <taxon>Bacteroidota</taxon>
        <taxon>Bacteroidia</taxon>
        <taxon>Bacteroidales</taxon>
        <taxon>Prevotellaceae</taxon>
        <taxon>Hoylesella</taxon>
    </lineage>
</organism>
<reference evidence="2 3" key="1">
    <citation type="submission" date="2014-07" db="EMBL/GenBank/DDBJ databases">
        <authorList>
            <person name="McCorrison J."/>
            <person name="Sanka R."/>
            <person name="Torralba M."/>
            <person name="Gillis M."/>
            <person name="Haft D.H."/>
            <person name="Methe B."/>
            <person name="Sutton G."/>
            <person name="Nelson K.E."/>
        </authorList>
    </citation>
    <scope>NUCLEOTIDE SEQUENCE [LARGE SCALE GENOMIC DNA]</scope>
    <source>
        <strain evidence="2 3">DNF00853</strain>
    </source>
</reference>
<dbReference type="InterPro" id="IPR004697">
    <property type="entry name" value="AbgT"/>
</dbReference>
<comment type="caution">
    <text evidence="2">The sequence shown here is derived from an EMBL/GenBank/DDBJ whole genome shotgun (WGS) entry which is preliminary data.</text>
</comment>
<feature type="transmembrane region" description="Helical" evidence="1">
    <location>
        <begin position="169"/>
        <end position="192"/>
    </location>
</feature>
<proteinExistence type="predicted"/>
<dbReference type="EMBL" id="JRNN01000064">
    <property type="protein sequence ID" value="KGF34764.1"/>
    <property type="molecule type" value="Genomic_DNA"/>
</dbReference>
<sequence>MKSKAFAIVTFSLGIVQILLILVSWFITATMPMSPVRSLLSSEGIRWFFGQFTYNLASPLLVWLLLAGMALGALSQSGLSKAFTPSSRKEYRQRFALKLILLELVTFAGIIGLLTLMPQAILLSVTGHLFPSSFSQSVFPIVCFMGCVASVTFGLLSGTFRSLTDIFNALSVGISWLSPWLVVYVMAAQLYYSFLFVF</sequence>
<dbReference type="RefSeq" id="WP_036872698.1">
    <property type="nucleotide sequence ID" value="NZ_JRNN01000064.1"/>
</dbReference>
<dbReference type="Proteomes" id="UP000029556">
    <property type="component" value="Unassembled WGS sequence"/>
</dbReference>
<feature type="transmembrane region" description="Helical" evidence="1">
    <location>
        <begin position="95"/>
        <end position="117"/>
    </location>
</feature>
<dbReference type="AlphaFoldDB" id="A0A096BNM0"/>